<reference evidence="12 13" key="1">
    <citation type="journal article" date="2023" name="IScience">
        <title>Expanded male sex-determining region conserved during the evolution of homothallism in the green alga Volvox.</title>
        <authorList>
            <person name="Yamamoto K."/>
            <person name="Matsuzaki R."/>
            <person name="Mahakham W."/>
            <person name="Heman W."/>
            <person name="Sekimoto H."/>
            <person name="Kawachi M."/>
            <person name="Minakuchi Y."/>
            <person name="Toyoda A."/>
            <person name="Nozaki H."/>
        </authorList>
    </citation>
    <scope>NUCLEOTIDE SEQUENCE [LARGE SCALE GENOMIC DNA]</scope>
    <source>
        <strain evidence="12 13">NIES-4468</strain>
    </source>
</reference>
<dbReference type="PROSITE" id="PS51327">
    <property type="entry name" value="DICER_DSRBF"/>
    <property type="match status" value="1"/>
</dbReference>
<feature type="domain" description="RNase III" evidence="8">
    <location>
        <begin position="1824"/>
        <end position="1889"/>
    </location>
</feature>
<dbReference type="InterPro" id="IPR005034">
    <property type="entry name" value="Dicer_dimerisation"/>
</dbReference>
<dbReference type="InterPro" id="IPR001650">
    <property type="entry name" value="Helicase_C-like"/>
</dbReference>
<dbReference type="SUPFAM" id="SSF52540">
    <property type="entry name" value="P-loop containing nucleoside triphosphate hydrolases"/>
    <property type="match status" value="2"/>
</dbReference>
<organism evidence="12 13">
    <name type="scientific">Volvox africanus</name>
    <dbReference type="NCBI Taxonomy" id="51714"/>
    <lineage>
        <taxon>Eukaryota</taxon>
        <taxon>Viridiplantae</taxon>
        <taxon>Chlorophyta</taxon>
        <taxon>core chlorophytes</taxon>
        <taxon>Chlorophyceae</taxon>
        <taxon>CS clade</taxon>
        <taxon>Chlamydomonadales</taxon>
        <taxon>Volvocaceae</taxon>
        <taxon>Volvox</taxon>
    </lineage>
</organism>
<dbReference type="Gene3D" id="3.40.50.300">
    <property type="entry name" value="P-loop containing nucleotide triphosphate hydrolases"/>
    <property type="match status" value="3"/>
</dbReference>
<dbReference type="PROSITE" id="PS51192">
    <property type="entry name" value="HELICASE_ATP_BIND_1"/>
    <property type="match status" value="1"/>
</dbReference>
<evidence type="ECO:0000259" key="11">
    <source>
        <dbReference type="PROSITE" id="PS51327"/>
    </source>
</evidence>
<gene>
    <name evidence="12" type="ORF">VaNZ11_003160</name>
</gene>
<feature type="region of interest" description="Disordered" evidence="7">
    <location>
        <begin position="1588"/>
        <end position="1616"/>
    </location>
</feature>
<feature type="region of interest" description="Disordered" evidence="7">
    <location>
        <begin position="1956"/>
        <end position="1978"/>
    </location>
</feature>
<dbReference type="PROSITE" id="PS51194">
    <property type="entry name" value="HELICASE_CTER"/>
    <property type="match status" value="1"/>
</dbReference>
<dbReference type="Pfam" id="PF03368">
    <property type="entry name" value="Dicer_dimer"/>
    <property type="match status" value="1"/>
</dbReference>
<feature type="region of interest" description="Disordered" evidence="7">
    <location>
        <begin position="1322"/>
        <end position="1356"/>
    </location>
</feature>
<feature type="region of interest" description="Disordered" evidence="7">
    <location>
        <begin position="92"/>
        <end position="121"/>
    </location>
</feature>
<dbReference type="Gene3D" id="1.10.1520.10">
    <property type="entry name" value="Ribonuclease III domain"/>
    <property type="match status" value="2"/>
</dbReference>
<evidence type="ECO:0000256" key="5">
    <source>
        <dbReference type="ARBA" id="ARBA00022840"/>
    </source>
</evidence>
<evidence type="ECO:0000256" key="1">
    <source>
        <dbReference type="ARBA" id="ARBA00022737"/>
    </source>
</evidence>
<feature type="compositionally biased region" description="Pro residues" evidence="7">
    <location>
        <begin position="392"/>
        <end position="403"/>
    </location>
</feature>
<evidence type="ECO:0000256" key="4">
    <source>
        <dbReference type="ARBA" id="ARBA00022806"/>
    </source>
</evidence>
<dbReference type="PROSITE" id="PS00517">
    <property type="entry name" value="RNASE_3_1"/>
    <property type="match status" value="1"/>
</dbReference>
<keyword evidence="3" id="KW-0378">Hydrolase</keyword>
<feature type="region of interest" description="Disordered" evidence="7">
    <location>
        <begin position="2236"/>
        <end position="2269"/>
    </location>
</feature>
<keyword evidence="1" id="KW-0677">Repeat</keyword>
<accession>A0ABQ5RUL6</accession>
<dbReference type="InterPro" id="IPR027417">
    <property type="entry name" value="P-loop_NTPase"/>
</dbReference>
<dbReference type="InterPro" id="IPR000999">
    <property type="entry name" value="RNase_III_dom"/>
</dbReference>
<dbReference type="SMART" id="SM00535">
    <property type="entry name" value="RIBOc"/>
    <property type="match status" value="2"/>
</dbReference>
<dbReference type="EMBL" id="BSDZ01000009">
    <property type="protein sequence ID" value="GLI60928.1"/>
    <property type="molecule type" value="Genomic_DNA"/>
</dbReference>
<evidence type="ECO:0000259" key="8">
    <source>
        <dbReference type="PROSITE" id="PS50142"/>
    </source>
</evidence>
<dbReference type="Pfam" id="PF00270">
    <property type="entry name" value="DEAD"/>
    <property type="match status" value="1"/>
</dbReference>
<feature type="domain" description="Dicer dsRNA-binding fold" evidence="11">
    <location>
        <begin position="946"/>
        <end position="1042"/>
    </location>
</feature>
<dbReference type="Pfam" id="PF00271">
    <property type="entry name" value="Helicase_C"/>
    <property type="match status" value="1"/>
</dbReference>
<keyword evidence="2" id="KW-0547">Nucleotide-binding</keyword>
<dbReference type="InterPro" id="IPR014001">
    <property type="entry name" value="Helicase_ATP-bd"/>
</dbReference>
<sequence length="2310" mass="242313">MKVPEVPVAELPPLRDYQRDLLQAASHYDSIVYLETGMGKTRIAVEAIAKDLPSLRSAGQVAIFLAPSVPLVRQQADILASAPTTMATAAAGNSAEGSTGALPTHTAGKGCRRSSKEATPHIGQRHQEAVAATTEAAAAAATHANGGSIKAMGAANPPAGEGGGTGGKAKAGSGGDLGARAAALLRVTSLSSNSSYGSWSQQRWADVLKRVDVLVCTPALLLGALVNAFIRVSDIGLIVVDEAHHCHEHHPYAVLMREFIGRKCGPTALPAINEPGTSNLAVADNDTATGAAMEGVESSGRGGDADCVGGLGANAPVAGSDGGRGHSSCSQLPAKSRSRPRILGLTASPLAPIALQSNMAGGRLVTSLERSTAGAGPSRPKAQIHWVGPGASLPPPPPQPLPDNVPTRDPHQVVQEYQAASDLAAAQSQQLVDALVFCKELLQLAQRVMEQRDRLQRLQHLGELSLEQLGLSAETVPAALQSALLERSLGQAAISRDEFDASLREIRMLKSQVLSLEAALHDLGPWPMAVLAAGDIFTSSPTDSMQGKSPDEVTEGELQKMLEPTDLGPPPSANMARELIMDMLELHQGIDSVGLPKMPDRGAASLGERLACSVLSLIMEGMLMLLVPHKRAEAEHIARGFGMALFRMGGWTSWGRSALEPWVRKMLGLVPTEVLQEQVLGVVPDPASSSHSEWPLKLVTHRVCWLLRQLHRKAHDAGAGAGSSCSEQQESPATPWSAIVFCDRKSTCEALCRLIEALPAVNGLLRPAVFVRSASTKSRNGRGTGQKRQEQTRQEFGSGRLNLLLSTSVGAEGLDFSHCALVAALDLPKHVTPFVQSGGRARAKGGEHWLLVRSPEEEEKARALLQAEQRMLLQAHSLASANFRSIMTEGAAAVPSSAPLMALDGEEVKDGDDDPDATASCWESEPGDEVALEVPSTGARLPAVWAVNMLLQLCYQLPGNDGCTVLQPMFRWRSLGPGAHDPGYTYRVFLPANLGMEPVDGPKCDTKSLAKKLASLEAIRQLWKRGDLDDHLRLKVTRRTATRAAHAAAFGGFLYSIPRATLLHRLPQNLRPGCCERLYEGSGDQPPSAVAITPMGSAAGGSTPAVATSPSGRNLHLYMFVMRPKNPETGWSGLTPAGAASRPHISLEAGLLRCPARVPFFTQLDDLLYSVTESQGAAAATAASADSKAAAAAATMPVAGHSWGVLVHGPLPKLPAFDLYISDGAKGEVLVQATAVPLGTLPAGPYVHAVLSALGHVLARMEAAPCPAAAVREVIRATAATAGKALPFRRPSPQDFDAWSEWVGFRRLHSALEDLLKHRSEAVQDGKEGAPESSSSGGHCPAGGEEGEEPAGGPEVCWWAPVPIHLPGWGEAEKTPCTTGAREDALEGQGDVIMDEEGGKGCSSGSGSAATAVAMCGAHSEVNVVASQADAAELELAAARDCGDAEAVYYIDWGVVRQLSKAPTPVVEILPPSTELAVVAAAGDLRVVASASELVSANEQSPLLAAVQQEAPLLRSAAADVSSTIGTTTVVEAPAAARVLPSEVTAEAPPPPLVPLGSSVKGRVLQHKLIMSLNTFRLCVAREPTADELTSFSSSGPNGGADGRAGPDGNVASGGGGSTVVCDGSPIELIAQELSSYGRGRRDWLHNRLGHPGGGSGGSFGAKGDGFNCAGGGDCARPAVLPLGVDVSGSGALRASRTASDRPEIVKLGVGEAAVSLQDRNVVQEDVVTDDGGRKDAVAVSASAPPGASSRRSVFREVVPLNAQRVALYPLDLARWRLFQGLFTIMWRIEGLVAAADYMDNTLSPANFRPACLEPEVREKRLLLTATALTSPAAMDPLFNNDRLEYLGDAVLKMLAHVYVYLRERNVLTSHEGVLSFMRDSYVANEVLAGHALGPRLGLAAVLRALPFEHSRAVRQAHLIHYEQDDGSPVPHRKMDLGSATSAATKEAVLVAAAAGGGKPAKATPSKKQKARAPKQRGDVVTRVLTGVNGKRLADCVEALIGSHLLPALDAPHESLPVSRGVFTCNRAVQLAIFDALSFCTGVGLLPEDAVRVILEGFDQVAPVCAEEQKRRAAAATTATTADSSNHIGGVGPTSLRERSLAEMTTTLQRSVLAVEGILGHTFRHPLLCVQALTHVNHPRASSCGGGYQRVEFLGDGVLGMVTSLWAFREGGSAQCMTDRRSALVSNGPLAAAAVRRTLHLHMRTGSSGLVAAVKNFAEMYMAAVTRFGSAAVDVTTAERASKKKRTERRQRDTKNVDPAHGQPSADDEYTIRAPKALADVVEALVGAVYLDTGGDLSAAERVVANIMLE</sequence>
<feature type="domain" description="RNase III" evidence="8">
    <location>
        <begin position="2112"/>
        <end position="2294"/>
    </location>
</feature>
<evidence type="ECO:0000259" key="9">
    <source>
        <dbReference type="PROSITE" id="PS51192"/>
    </source>
</evidence>
<keyword evidence="13" id="KW-1185">Reference proteome</keyword>
<evidence type="ECO:0000313" key="12">
    <source>
        <dbReference type="EMBL" id="GLI60928.1"/>
    </source>
</evidence>
<evidence type="ECO:0000256" key="2">
    <source>
        <dbReference type="ARBA" id="ARBA00022741"/>
    </source>
</evidence>
<dbReference type="SMART" id="SM00487">
    <property type="entry name" value="DEXDc"/>
    <property type="match status" value="1"/>
</dbReference>
<keyword evidence="5" id="KW-0067">ATP-binding</keyword>
<dbReference type="Proteomes" id="UP001165090">
    <property type="component" value="Unassembled WGS sequence"/>
</dbReference>
<proteinExistence type="inferred from homology"/>
<feature type="domain" description="Helicase ATP-binding" evidence="9">
    <location>
        <begin position="21"/>
        <end position="367"/>
    </location>
</feature>
<dbReference type="InterPro" id="IPR036389">
    <property type="entry name" value="RNase_III_sf"/>
</dbReference>
<protein>
    <submittedName>
        <fullName evidence="12">Uncharacterized protein</fullName>
    </submittedName>
</protein>
<dbReference type="PANTHER" id="PTHR14950:SF37">
    <property type="entry name" value="ENDORIBONUCLEASE DICER"/>
    <property type="match status" value="1"/>
</dbReference>
<feature type="region of interest" description="Disordered" evidence="7">
    <location>
        <begin position="775"/>
        <end position="794"/>
    </location>
</feature>
<dbReference type="PANTHER" id="PTHR14950">
    <property type="entry name" value="DICER-RELATED"/>
    <property type="match status" value="1"/>
</dbReference>
<keyword evidence="4" id="KW-0347">Helicase</keyword>
<feature type="region of interest" description="Disordered" evidence="7">
    <location>
        <begin position="368"/>
        <end position="403"/>
    </location>
</feature>
<comment type="similarity">
    <text evidence="6">Belongs to the helicase family. Dicer subfamily.</text>
</comment>
<feature type="compositionally biased region" description="Basic residues" evidence="7">
    <location>
        <begin position="1965"/>
        <end position="1975"/>
    </location>
</feature>
<dbReference type="InterPro" id="IPR011545">
    <property type="entry name" value="DEAD/DEAH_box_helicase_dom"/>
</dbReference>
<evidence type="ECO:0000259" key="10">
    <source>
        <dbReference type="PROSITE" id="PS51194"/>
    </source>
</evidence>
<dbReference type="SUPFAM" id="SSF69065">
    <property type="entry name" value="RNase III domain-like"/>
    <property type="match status" value="2"/>
</dbReference>
<evidence type="ECO:0000313" key="13">
    <source>
        <dbReference type="Proteomes" id="UP001165090"/>
    </source>
</evidence>
<evidence type="ECO:0000256" key="7">
    <source>
        <dbReference type="SAM" id="MobiDB-lite"/>
    </source>
</evidence>
<dbReference type="InterPro" id="IPR038248">
    <property type="entry name" value="Dicer_dimer_sf"/>
</dbReference>
<evidence type="ECO:0000256" key="3">
    <source>
        <dbReference type="ARBA" id="ARBA00022801"/>
    </source>
</evidence>
<comment type="caution">
    <text evidence="12">The sequence shown here is derived from an EMBL/GenBank/DDBJ whole genome shotgun (WGS) entry which is preliminary data.</text>
</comment>
<dbReference type="Gene3D" id="3.30.160.380">
    <property type="entry name" value="Dicer dimerisation domain"/>
    <property type="match status" value="1"/>
</dbReference>
<dbReference type="CDD" id="cd00593">
    <property type="entry name" value="RIBOc"/>
    <property type="match status" value="2"/>
</dbReference>
<keyword evidence="6" id="KW-0694">RNA-binding</keyword>
<dbReference type="Pfam" id="PF00636">
    <property type="entry name" value="Ribonuclease_3"/>
    <property type="match status" value="2"/>
</dbReference>
<feature type="domain" description="Helicase C-terminal" evidence="10">
    <location>
        <begin position="706"/>
        <end position="884"/>
    </location>
</feature>
<dbReference type="PROSITE" id="PS50142">
    <property type="entry name" value="RNASE_3_2"/>
    <property type="match status" value="2"/>
</dbReference>
<name>A0ABQ5RUL6_9CHLO</name>
<evidence type="ECO:0000256" key="6">
    <source>
        <dbReference type="PROSITE-ProRule" id="PRU00657"/>
    </source>
</evidence>